<dbReference type="PANTHER" id="PTHR43806">
    <property type="entry name" value="PEPTIDASE S8"/>
    <property type="match status" value="1"/>
</dbReference>
<dbReference type="InterPro" id="IPR050131">
    <property type="entry name" value="Peptidase_S8_subtilisin-like"/>
</dbReference>
<dbReference type="Proteomes" id="UP000823521">
    <property type="component" value="Unassembled WGS sequence"/>
</dbReference>
<name>A0ABS3VW56_MICEH</name>
<evidence type="ECO:0000259" key="8">
    <source>
        <dbReference type="Pfam" id="PF00082"/>
    </source>
</evidence>
<comment type="caution">
    <text evidence="5">Lacks conserved residue(s) required for the propagation of feature annotation.</text>
</comment>
<dbReference type="InterPro" id="IPR023827">
    <property type="entry name" value="Peptidase_S8_Asp-AS"/>
</dbReference>
<dbReference type="SUPFAM" id="SSF52743">
    <property type="entry name" value="Subtilisin-like"/>
    <property type="match status" value="1"/>
</dbReference>
<dbReference type="PANTHER" id="PTHR43806:SF11">
    <property type="entry name" value="CEREVISIN-RELATED"/>
    <property type="match status" value="1"/>
</dbReference>
<keyword evidence="6" id="KW-0472">Membrane</keyword>
<dbReference type="PRINTS" id="PR00723">
    <property type="entry name" value="SUBTILISIN"/>
</dbReference>
<evidence type="ECO:0000313" key="10">
    <source>
        <dbReference type="Proteomes" id="UP000823521"/>
    </source>
</evidence>
<dbReference type="Pfam" id="PF00082">
    <property type="entry name" value="Peptidase_S8"/>
    <property type="match status" value="1"/>
</dbReference>
<evidence type="ECO:0000256" key="7">
    <source>
        <dbReference type="SAM" id="SignalP"/>
    </source>
</evidence>
<dbReference type="RefSeq" id="WP_208815596.1">
    <property type="nucleotide sequence ID" value="NZ_WVUH01000212.1"/>
</dbReference>
<feature type="signal peptide" evidence="7">
    <location>
        <begin position="1"/>
        <end position="30"/>
    </location>
</feature>
<dbReference type="InterPro" id="IPR036852">
    <property type="entry name" value="Peptidase_S8/S53_dom_sf"/>
</dbReference>
<evidence type="ECO:0000256" key="5">
    <source>
        <dbReference type="PROSITE-ProRule" id="PRU01240"/>
    </source>
</evidence>
<dbReference type="EMBL" id="WVUH01000212">
    <property type="protein sequence ID" value="MBO4208609.1"/>
    <property type="molecule type" value="Genomic_DNA"/>
</dbReference>
<keyword evidence="7" id="KW-0732">Signal</keyword>
<evidence type="ECO:0000256" key="3">
    <source>
        <dbReference type="ARBA" id="ARBA00022801"/>
    </source>
</evidence>
<evidence type="ECO:0000256" key="2">
    <source>
        <dbReference type="ARBA" id="ARBA00022670"/>
    </source>
</evidence>
<accession>A0ABS3VW56</accession>
<evidence type="ECO:0000256" key="4">
    <source>
        <dbReference type="ARBA" id="ARBA00022825"/>
    </source>
</evidence>
<keyword evidence="4" id="KW-0720">Serine protease</keyword>
<proteinExistence type="inferred from homology"/>
<sequence length="394" mass="39817">MSALNRWTRAVLVCGLAAVAVLPAPAAAVAAPPGRDCTEPGQPVAPVPWPQRMLGPERVWPLVRGGGITVAVLDSGVDGRHPQLRGRVEPGYDAVARSGRADDDCSGTGTGVAGVIAARVLSGTGFAGTAREATILPVRVVTGVGLDGSVADPAVLARGIRVAATRGADVIAVSAVSWTDSDALRDAVRFALDRNVVVVAAAGDRRDDQGPARVSYPAGYDGVIGVGAIGPTGEAWSGSQPGPHVDLVAPGAEVATLQRTRGMTPNVSGTGFACGFVAAAAALVRAKRGELPPAEVARLLAGTAVPAAGGGAYGHGVVNPYGAVNDQVVQREPRPLPGMAAAVQRDSSALTRSRDRALAGTGLALLTVLVVLTVAVALPRARRRRWRAALAPAP</sequence>
<evidence type="ECO:0000256" key="1">
    <source>
        <dbReference type="ARBA" id="ARBA00011073"/>
    </source>
</evidence>
<feature type="domain" description="Peptidase S8/S53" evidence="8">
    <location>
        <begin position="65"/>
        <end position="315"/>
    </location>
</feature>
<dbReference type="PROSITE" id="PS51892">
    <property type="entry name" value="SUBTILASE"/>
    <property type="match status" value="1"/>
</dbReference>
<reference evidence="9 10" key="1">
    <citation type="submission" date="2019-12" db="EMBL/GenBank/DDBJ databases">
        <title>Whole genome sequencing of endophytic Actinobacterium Micromonospora sp. MPMI6T.</title>
        <authorList>
            <person name="Evv R."/>
            <person name="Podile A.R."/>
        </authorList>
    </citation>
    <scope>NUCLEOTIDE SEQUENCE [LARGE SCALE GENOMIC DNA]</scope>
    <source>
        <strain evidence="9 10">MPMI6</strain>
    </source>
</reference>
<dbReference type="Gene3D" id="3.40.50.200">
    <property type="entry name" value="Peptidase S8/S53 domain"/>
    <property type="match status" value="1"/>
</dbReference>
<dbReference type="InterPro" id="IPR000209">
    <property type="entry name" value="Peptidase_S8/S53_dom"/>
</dbReference>
<feature type="chain" id="PRO_5045599290" evidence="7">
    <location>
        <begin position="31"/>
        <end position="394"/>
    </location>
</feature>
<dbReference type="PROSITE" id="PS00136">
    <property type="entry name" value="SUBTILASE_ASP"/>
    <property type="match status" value="1"/>
</dbReference>
<feature type="transmembrane region" description="Helical" evidence="6">
    <location>
        <begin position="357"/>
        <end position="378"/>
    </location>
</feature>
<protein>
    <submittedName>
        <fullName evidence="9">S8 family serine peptidase</fullName>
    </submittedName>
</protein>
<dbReference type="InterPro" id="IPR015500">
    <property type="entry name" value="Peptidase_S8_subtilisin-rel"/>
</dbReference>
<comment type="caution">
    <text evidence="9">The sequence shown here is derived from an EMBL/GenBank/DDBJ whole genome shotgun (WGS) entry which is preliminary data.</text>
</comment>
<keyword evidence="6" id="KW-0812">Transmembrane</keyword>
<keyword evidence="10" id="KW-1185">Reference proteome</keyword>
<evidence type="ECO:0000256" key="6">
    <source>
        <dbReference type="SAM" id="Phobius"/>
    </source>
</evidence>
<comment type="similarity">
    <text evidence="1 5">Belongs to the peptidase S8 family.</text>
</comment>
<feature type="non-terminal residue" evidence="9">
    <location>
        <position position="394"/>
    </location>
</feature>
<organism evidence="9 10">
    <name type="scientific">Micromonospora echinofusca</name>
    <dbReference type="NCBI Taxonomy" id="47858"/>
    <lineage>
        <taxon>Bacteria</taxon>
        <taxon>Bacillati</taxon>
        <taxon>Actinomycetota</taxon>
        <taxon>Actinomycetes</taxon>
        <taxon>Micromonosporales</taxon>
        <taxon>Micromonosporaceae</taxon>
        <taxon>Micromonospora</taxon>
    </lineage>
</organism>
<keyword evidence="6" id="KW-1133">Transmembrane helix</keyword>
<gene>
    <name evidence="9" type="ORF">GSF22_21725</name>
</gene>
<keyword evidence="3" id="KW-0378">Hydrolase</keyword>
<keyword evidence="2" id="KW-0645">Protease</keyword>
<evidence type="ECO:0000313" key="9">
    <source>
        <dbReference type="EMBL" id="MBO4208609.1"/>
    </source>
</evidence>